<comment type="catalytic activity">
    <reaction evidence="8">
        <text>L-threonyl-[protein] + ATP = 3-O-(5'-adenylyl)-L-threonyl-[protein] + diphosphate</text>
        <dbReference type="Rhea" id="RHEA:54292"/>
        <dbReference type="Rhea" id="RHEA-COMP:11060"/>
        <dbReference type="Rhea" id="RHEA-COMP:13847"/>
        <dbReference type="ChEBI" id="CHEBI:30013"/>
        <dbReference type="ChEBI" id="CHEBI:30616"/>
        <dbReference type="ChEBI" id="CHEBI:33019"/>
        <dbReference type="ChEBI" id="CHEBI:138113"/>
        <dbReference type="EC" id="2.7.7.108"/>
    </reaction>
</comment>
<feature type="binding site" evidence="8">
    <location>
        <position position="189"/>
    </location>
    <ligand>
        <name>ATP</name>
        <dbReference type="ChEBI" id="CHEBI:30616"/>
    </ligand>
</feature>
<comment type="catalytic activity">
    <reaction evidence="8">
        <text>L-histidyl-[protein] + UTP = N(tele)-(5'-uridylyl)-L-histidyl-[protein] + diphosphate</text>
        <dbReference type="Rhea" id="RHEA:83891"/>
        <dbReference type="Rhea" id="RHEA-COMP:9745"/>
        <dbReference type="Rhea" id="RHEA-COMP:20239"/>
        <dbReference type="ChEBI" id="CHEBI:29979"/>
        <dbReference type="ChEBI" id="CHEBI:33019"/>
        <dbReference type="ChEBI" id="CHEBI:46398"/>
        <dbReference type="ChEBI" id="CHEBI:233474"/>
    </reaction>
</comment>
<sequence>MNLAETPNDQNFDNPFLTLNYEPALASLGDDYYDEVMAADFPQNTLRWRNDALLPPLGLDPQTVRDEDFINAFGKFQGRKPFLALRYHGYQFGEYNPHLGDGRGFLYGQVRGTNGELYDLGTKGSGKTPYSRGGDGMLTLKGGVREVLAAEALHQLGVRTSRCLTMIETGLSLWRGDEPSPTRSSVMVRFNSSHIRFGTFERLHYLQRPDLTKKLLDHVIENYYPHLILEKNKYIFFYAELVQRVAQLAAQWMAAGFCHAVLNTDNMSITGESFDYGPYAFIPTYDPYFTAAYFDYYRRYCYSHQPSICQWNLEMLQEPLKAIIDKTEMESELAKFNHYYQGKYRSLMLKKLGFEEFQLPEANELLNLTIQFLEDSQVGYHLFFWEIARTFASKWREDPAFVLNGSNILPISPAKIFENWCLLYHKILNSFPPGRMDIIAQTLTHHNPQTALLRPIIESVWEPIVQEDNWQPFHDLLKKIQSKR</sequence>
<evidence type="ECO:0000256" key="4">
    <source>
        <dbReference type="ARBA" id="ARBA00022723"/>
    </source>
</evidence>
<dbReference type="Proteomes" id="UP001159370">
    <property type="component" value="Unassembled WGS sequence"/>
</dbReference>
<dbReference type="EC" id="2.7.7.-" evidence="8"/>
<dbReference type="GO" id="GO:0030145">
    <property type="term" value="F:manganese ion binding"/>
    <property type="evidence" value="ECO:0007669"/>
    <property type="project" value="UniProtKB-UniRule"/>
</dbReference>
<feature type="binding site" evidence="8">
    <location>
        <position position="275"/>
    </location>
    <ligand>
        <name>Mg(2+)</name>
        <dbReference type="ChEBI" id="CHEBI:18420"/>
    </ligand>
</feature>
<feature type="binding site" evidence="8">
    <location>
        <position position="100"/>
    </location>
    <ligand>
        <name>ATP</name>
        <dbReference type="ChEBI" id="CHEBI:30616"/>
    </ligand>
</feature>
<dbReference type="GO" id="GO:0070733">
    <property type="term" value="F:AMPylase activity"/>
    <property type="evidence" value="ECO:0007669"/>
    <property type="project" value="UniProtKB-EC"/>
</dbReference>
<comment type="cofactor">
    <cofactor evidence="8">
        <name>Mg(2+)</name>
        <dbReference type="ChEBI" id="CHEBI:18420"/>
    </cofactor>
    <cofactor evidence="8">
        <name>Mn(2+)</name>
        <dbReference type="ChEBI" id="CHEBI:29035"/>
    </cofactor>
</comment>
<comment type="catalytic activity">
    <reaction evidence="8">
        <text>L-seryl-[protein] + UTP = O-(5'-uridylyl)-L-seryl-[protein] + diphosphate</text>
        <dbReference type="Rhea" id="RHEA:64604"/>
        <dbReference type="Rhea" id="RHEA-COMP:9863"/>
        <dbReference type="Rhea" id="RHEA-COMP:16635"/>
        <dbReference type="ChEBI" id="CHEBI:29999"/>
        <dbReference type="ChEBI" id="CHEBI:33019"/>
        <dbReference type="ChEBI" id="CHEBI:46398"/>
        <dbReference type="ChEBI" id="CHEBI:156051"/>
    </reaction>
</comment>
<keyword evidence="4 8" id="KW-0479">Metal-binding</keyword>
<evidence type="ECO:0000256" key="2">
    <source>
        <dbReference type="ARBA" id="ARBA00022679"/>
    </source>
</evidence>
<feature type="binding site" evidence="8">
    <location>
        <position position="102"/>
    </location>
    <ligand>
        <name>ATP</name>
        <dbReference type="ChEBI" id="CHEBI:30616"/>
    </ligand>
</feature>
<comment type="catalytic activity">
    <reaction evidence="8">
        <text>L-tyrosyl-[protein] + ATP = O-(5'-adenylyl)-L-tyrosyl-[protein] + diphosphate</text>
        <dbReference type="Rhea" id="RHEA:54288"/>
        <dbReference type="Rhea" id="RHEA-COMP:10136"/>
        <dbReference type="Rhea" id="RHEA-COMP:13846"/>
        <dbReference type="ChEBI" id="CHEBI:30616"/>
        <dbReference type="ChEBI" id="CHEBI:33019"/>
        <dbReference type="ChEBI" id="CHEBI:46858"/>
        <dbReference type="ChEBI" id="CHEBI:83624"/>
        <dbReference type="EC" id="2.7.7.108"/>
    </reaction>
</comment>
<comment type="function">
    <text evidence="8">Nucleotidyltransferase involved in the post-translational modification of proteins. It can catalyze the addition of adenosine monophosphate (AMP) or uridine monophosphate (UMP) to a protein, resulting in modifications known as AMPylation and UMPylation.</text>
</comment>
<evidence type="ECO:0000256" key="6">
    <source>
        <dbReference type="ARBA" id="ARBA00022840"/>
    </source>
</evidence>
<evidence type="ECO:0000256" key="5">
    <source>
        <dbReference type="ARBA" id="ARBA00022741"/>
    </source>
</evidence>
<dbReference type="PANTHER" id="PTHR32057">
    <property type="entry name" value="PROTEIN ADENYLYLTRANSFERASE SELO, MITOCHONDRIAL"/>
    <property type="match status" value="1"/>
</dbReference>
<dbReference type="GO" id="GO:0005524">
    <property type="term" value="F:ATP binding"/>
    <property type="evidence" value="ECO:0007669"/>
    <property type="project" value="UniProtKB-UniRule"/>
</dbReference>
<dbReference type="EC" id="2.7.7.108" evidence="8"/>
<dbReference type="RefSeq" id="WP_280651495.1">
    <property type="nucleotide sequence ID" value="NZ_JANQDL010000095.1"/>
</dbReference>
<dbReference type="Pfam" id="PF02696">
    <property type="entry name" value="SelO"/>
    <property type="match status" value="1"/>
</dbReference>
<dbReference type="HAMAP" id="MF_00692">
    <property type="entry name" value="SelO"/>
    <property type="match status" value="1"/>
</dbReference>
<feature type="binding site" evidence="8">
    <location>
        <position position="123"/>
    </location>
    <ligand>
        <name>ATP</name>
        <dbReference type="ChEBI" id="CHEBI:30616"/>
    </ligand>
</feature>
<dbReference type="GO" id="GO:0000287">
    <property type="term" value="F:magnesium ion binding"/>
    <property type="evidence" value="ECO:0007669"/>
    <property type="project" value="UniProtKB-UniRule"/>
</dbReference>
<keyword evidence="5 8" id="KW-0547">Nucleotide-binding</keyword>
<reference evidence="9 10" key="1">
    <citation type="journal article" date="2023" name="J. Phycol.">
        <title>Chrysosporum ovalisporum is synonymous with the true-branching cyanobacterium Umezakia natans (Nostocales/Aphanizomenonaceae).</title>
        <authorList>
            <person name="McGregor G.B."/>
            <person name="Sendall B.C."/>
            <person name="Niiyama Y."/>
            <person name="Tuji A."/>
            <person name="Willis A."/>
        </authorList>
    </citation>
    <scope>NUCLEOTIDE SEQUENCE [LARGE SCALE GENOMIC DNA]</scope>
    <source>
        <strain evidence="9 10">FSS-62</strain>
    </source>
</reference>
<dbReference type="EMBL" id="JANQDL010000095">
    <property type="protein sequence ID" value="MDH6064806.1"/>
    <property type="molecule type" value="Genomic_DNA"/>
</dbReference>
<dbReference type="PANTHER" id="PTHR32057:SF14">
    <property type="entry name" value="PROTEIN ADENYLYLTRANSFERASE SELO, MITOCHONDRIAL"/>
    <property type="match status" value="1"/>
</dbReference>
<accession>A0AA43GZS7</accession>
<name>A0AA43GZS7_9CYAN</name>
<feature type="binding site" evidence="8">
    <location>
        <position position="103"/>
    </location>
    <ligand>
        <name>ATP</name>
        <dbReference type="ChEBI" id="CHEBI:30616"/>
    </ligand>
</feature>
<keyword evidence="6 8" id="KW-0067">ATP-binding</keyword>
<feature type="binding site" evidence="8">
    <location>
        <position position="275"/>
    </location>
    <ligand>
        <name>ATP</name>
        <dbReference type="ChEBI" id="CHEBI:30616"/>
    </ligand>
</feature>
<comment type="catalytic activity">
    <reaction evidence="8">
        <text>L-tyrosyl-[protein] + UTP = O-(5'-uridylyl)-L-tyrosyl-[protein] + diphosphate</text>
        <dbReference type="Rhea" id="RHEA:83887"/>
        <dbReference type="Rhea" id="RHEA-COMP:10136"/>
        <dbReference type="Rhea" id="RHEA-COMP:20238"/>
        <dbReference type="ChEBI" id="CHEBI:33019"/>
        <dbReference type="ChEBI" id="CHEBI:46398"/>
        <dbReference type="ChEBI" id="CHEBI:46858"/>
        <dbReference type="ChEBI" id="CHEBI:90602"/>
    </reaction>
</comment>
<evidence type="ECO:0000313" key="10">
    <source>
        <dbReference type="Proteomes" id="UP001159370"/>
    </source>
</evidence>
<comment type="catalytic activity">
    <reaction evidence="8">
        <text>L-seryl-[protein] + ATP = 3-O-(5'-adenylyl)-L-seryl-[protein] + diphosphate</text>
        <dbReference type="Rhea" id="RHEA:58120"/>
        <dbReference type="Rhea" id="RHEA-COMP:9863"/>
        <dbReference type="Rhea" id="RHEA-COMP:15073"/>
        <dbReference type="ChEBI" id="CHEBI:29999"/>
        <dbReference type="ChEBI" id="CHEBI:30616"/>
        <dbReference type="ChEBI" id="CHEBI:33019"/>
        <dbReference type="ChEBI" id="CHEBI:142516"/>
        <dbReference type="EC" id="2.7.7.108"/>
    </reaction>
</comment>
<feature type="binding site" evidence="8">
    <location>
        <position position="266"/>
    </location>
    <ligand>
        <name>Mg(2+)</name>
        <dbReference type="ChEBI" id="CHEBI:18420"/>
    </ligand>
</feature>
<evidence type="ECO:0000256" key="3">
    <source>
        <dbReference type="ARBA" id="ARBA00022695"/>
    </source>
</evidence>
<keyword evidence="2 8" id="KW-0808">Transferase</keyword>
<evidence type="ECO:0000313" key="9">
    <source>
        <dbReference type="EMBL" id="MDH6064806.1"/>
    </source>
</evidence>
<evidence type="ECO:0000256" key="7">
    <source>
        <dbReference type="ARBA" id="ARBA00022842"/>
    </source>
</evidence>
<proteinExistence type="inferred from homology"/>
<feature type="binding site" evidence="8">
    <location>
        <position position="135"/>
    </location>
    <ligand>
        <name>ATP</name>
        <dbReference type="ChEBI" id="CHEBI:30616"/>
    </ligand>
</feature>
<dbReference type="AlphaFoldDB" id="A0AA43GZS7"/>
<comment type="similarity">
    <text evidence="1 8">Belongs to the SELO family.</text>
</comment>
<protein>
    <recommendedName>
        <fullName evidence="8">Protein nucleotidyltransferase YdiU</fullName>
        <ecNumber evidence="8">2.7.7.-</ecNumber>
    </recommendedName>
    <alternativeName>
        <fullName evidence="8">Protein adenylyltransferase YdiU</fullName>
        <ecNumber evidence="8">2.7.7.108</ecNumber>
    </alternativeName>
    <alternativeName>
        <fullName evidence="8">Protein uridylyltransferase YdiU</fullName>
        <ecNumber evidence="8">2.7.7.-</ecNumber>
    </alternativeName>
</protein>
<dbReference type="NCBIfam" id="NF000658">
    <property type="entry name" value="PRK00029.1"/>
    <property type="match status" value="1"/>
</dbReference>
<keyword evidence="8" id="KW-0464">Manganese</keyword>
<keyword evidence="7 8" id="KW-0460">Magnesium</keyword>
<dbReference type="InterPro" id="IPR003846">
    <property type="entry name" value="SelO"/>
</dbReference>
<evidence type="ECO:0000256" key="1">
    <source>
        <dbReference type="ARBA" id="ARBA00009747"/>
    </source>
</evidence>
<feature type="binding site" evidence="8">
    <location>
        <position position="196"/>
    </location>
    <ligand>
        <name>ATP</name>
        <dbReference type="ChEBI" id="CHEBI:30616"/>
    </ligand>
</feature>
<organism evidence="9 10">
    <name type="scientific">Umezakia ovalisporum FSS-62</name>
    <dbReference type="NCBI Taxonomy" id="2971776"/>
    <lineage>
        <taxon>Bacteria</taxon>
        <taxon>Bacillati</taxon>
        <taxon>Cyanobacteriota</taxon>
        <taxon>Cyanophyceae</taxon>
        <taxon>Nostocales</taxon>
        <taxon>Nodulariaceae</taxon>
        <taxon>Umezakia</taxon>
    </lineage>
</organism>
<keyword evidence="3 8" id="KW-0548">Nucleotidyltransferase</keyword>
<comment type="caution">
    <text evidence="9">The sequence shown here is derived from an EMBL/GenBank/DDBJ whole genome shotgun (WGS) entry which is preliminary data.</text>
</comment>
<evidence type="ECO:0000256" key="8">
    <source>
        <dbReference type="HAMAP-Rule" id="MF_00692"/>
    </source>
</evidence>
<feature type="binding site" evidence="8">
    <location>
        <position position="136"/>
    </location>
    <ligand>
        <name>ATP</name>
        <dbReference type="ChEBI" id="CHEBI:30616"/>
    </ligand>
</feature>
<feature type="active site" description="Proton acceptor" evidence="8">
    <location>
        <position position="265"/>
    </location>
</feature>
<gene>
    <name evidence="8" type="primary">ydiU</name>
    <name evidence="8" type="synonym">selO</name>
    <name evidence="9" type="ORF">NWP23_13805</name>
</gene>